<organism evidence="3 4">
    <name type="scientific">Desulfobacter latus</name>
    <dbReference type="NCBI Taxonomy" id="2292"/>
    <lineage>
        <taxon>Bacteria</taxon>
        <taxon>Pseudomonadati</taxon>
        <taxon>Thermodesulfobacteriota</taxon>
        <taxon>Desulfobacteria</taxon>
        <taxon>Desulfobacterales</taxon>
        <taxon>Desulfobacteraceae</taxon>
        <taxon>Desulfobacter</taxon>
    </lineage>
</organism>
<dbReference type="EMBL" id="JACADJ010000054">
    <property type="protein sequence ID" value="NWH05993.1"/>
    <property type="molecule type" value="Genomic_DNA"/>
</dbReference>
<dbReference type="AlphaFoldDB" id="A0A850T2N9"/>
<dbReference type="InterPro" id="IPR025493">
    <property type="entry name" value="DUF4384"/>
</dbReference>
<name>A0A850T2N9_9BACT</name>
<evidence type="ECO:0000313" key="3">
    <source>
        <dbReference type="EMBL" id="NWH05993.1"/>
    </source>
</evidence>
<gene>
    <name evidence="3" type="ORF">HXW94_13515</name>
</gene>
<dbReference type="Proteomes" id="UP000553343">
    <property type="component" value="Unassembled WGS sequence"/>
</dbReference>
<dbReference type="Pfam" id="PF14326">
    <property type="entry name" value="DUF4384"/>
    <property type="match status" value="1"/>
</dbReference>
<proteinExistence type="predicted"/>
<evidence type="ECO:0000256" key="1">
    <source>
        <dbReference type="SAM" id="SignalP"/>
    </source>
</evidence>
<feature type="domain" description="DUF4384" evidence="2">
    <location>
        <begin position="59"/>
        <end position="134"/>
    </location>
</feature>
<reference evidence="3 4" key="1">
    <citation type="submission" date="2020-06" db="EMBL/GenBank/DDBJ databases">
        <title>High-quality draft genome of sulfate reducer Desulfobacter latus type strain AcrS2 isolated from marine sediment.</title>
        <authorList>
            <person name="Hoppe M."/>
            <person name="Larsen C.K."/>
            <person name="Marshall I.P.G."/>
            <person name="Schramm A."/>
            <person name="Marietou A.G."/>
        </authorList>
    </citation>
    <scope>NUCLEOTIDE SEQUENCE [LARGE SCALE GENOMIC DNA]</scope>
    <source>
        <strain evidence="3 4">AcRS2</strain>
    </source>
</reference>
<sequence>MRNVLIMLTGLAISLALFTTGCKNTEYVHVGPNWQALHDMEPENDAFSVSVTGSQKASLGKPLSYTVHSAKTGKLWVVQVDPDDKVSVIVPNAEMQDHQILKNVPLHIPPRDAHWEMAAMEPVGKSVLGFFVTTGDEDIGDILSQGQGTSKAIRVRPVSGWGMDKMVVDIKP</sequence>
<dbReference type="PROSITE" id="PS51257">
    <property type="entry name" value="PROKAR_LIPOPROTEIN"/>
    <property type="match status" value="1"/>
</dbReference>
<feature type="signal peptide" evidence="1">
    <location>
        <begin position="1"/>
        <end position="19"/>
    </location>
</feature>
<comment type="caution">
    <text evidence="3">The sequence shown here is derived from an EMBL/GenBank/DDBJ whole genome shotgun (WGS) entry which is preliminary data.</text>
</comment>
<dbReference type="RefSeq" id="WP_178367448.1">
    <property type="nucleotide sequence ID" value="NZ_JACADJ010000054.1"/>
</dbReference>
<keyword evidence="1" id="KW-0732">Signal</keyword>
<evidence type="ECO:0000313" key="4">
    <source>
        <dbReference type="Proteomes" id="UP000553343"/>
    </source>
</evidence>
<keyword evidence="4" id="KW-1185">Reference proteome</keyword>
<feature type="chain" id="PRO_5032559399" evidence="1">
    <location>
        <begin position="20"/>
        <end position="172"/>
    </location>
</feature>
<evidence type="ECO:0000259" key="2">
    <source>
        <dbReference type="Pfam" id="PF14326"/>
    </source>
</evidence>
<protein>
    <submittedName>
        <fullName evidence="3">DUF4384 domain-containing protein</fullName>
    </submittedName>
</protein>
<accession>A0A850T2N9</accession>